<keyword evidence="5 6" id="KW-0472">Membrane</keyword>
<dbReference type="OrthoDB" id="5592477at2"/>
<dbReference type="PANTHER" id="PTHR31885:SF6">
    <property type="entry name" value="GH04784P"/>
    <property type="match status" value="1"/>
</dbReference>
<feature type="transmembrane region" description="Helical" evidence="6">
    <location>
        <begin position="49"/>
        <end position="68"/>
    </location>
</feature>
<evidence type="ECO:0000256" key="2">
    <source>
        <dbReference type="ARBA" id="ARBA00007375"/>
    </source>
</evidence>
<dbReference type="RefSeq" id="WP_110885570.1">
    <property type="nucleotide sequence ID" value="NZ_QJSX01000003.1"/>
</dbReference>
<evidence type="ECO:0000313" key="8">
    <source>
        <dbReference type="Proteomes" id="UP000248326"/>
    </source>
</evidence>
<dbReference type="InterPro" id="IPR012506">
    <property type="entry name" value="TMEM86B-like"/>
</dbReference>
<keyword evidence="4 6" id="KW-1133">Transmembrane helix</keyword>
<feature type="transmembrane region" description="Helical" evidence="6">
    <location>
        <begin position="216"/>
        <end position="238"/>
    </location>
</feature>
<comment type="similarity">
    <text evidence="2">Belongs to the TMEM86 family.</text>
</comment>
<evidence type="ECO:0000313" key="7">
    <source>
        <dbReference type="EMBL" id="PYE55197.1"/>
    </source>
</evidence>
<gene>
    <name evidence="7" type="ORF">DES52_10326</name>
</gene>
<evidence type="ECO:0000256" key="5">
    <source>
        <dbReference type="ARBA" id="ARBA00023136"/>
    </source>
</evidence>
<dbReference type="Pfam" id="PF07947">
    <property type="entry name" value="YhhN"/>
    <property type="match status" value="1"/>
</dbReference>
<dbReference type="AlphaFoldDB" id="A0A318S853"/>
<keyword evidence="8" id="KW-1185">Reference proteome</keyword>
<evidence type="ECO:0000256" key="3">
    <source>
        <dbReference type="ARBA" id="ARBA00022692"/>
    </source>
</evidence>
<feature type="transmembrane region" description="Helical" evidence="6">
    <location>
        <begin position="104"/>
        <end position="122"/>
    </location>
</feature>
<feature type="transmembrane region" description="Helical" evidence="6">
    <location>
        <begin position="184"/>
        <end position="204"/>
    </location>
</feature>
<evidence type="ECO:0000256" key="6">
    <source>
        <dbReference type="SAM" id="Phobius"/>
    </source>
</evidence>
<feature type="transmembrane region" description="Helical" evidence="6">
    <location>
        <begin position="129"/>
        <end position="147"/>
    </location>
</feature>
<dbReference type="EMBL" id="QJSX01000003">
    <property type="protein sequence ID" value="PYE55197.1"/>
    <property type="molecule type" value="Genomic_DNA"/>
</dbReference>
<evidence type="ECO:0000256" key="4">
    <source>
        <dbReference type="ARBA" id="ARBA00022989"/>
    </source>
</evidence>
<dbReference type="PANTHER" id="PTHR31885">
    <property type="entry name" value="GH04784P"/>
    <property type="match status" value="1"/>
</dbReference>
<dbReference type="Proteomes" id="UP000248326">
    <property type="component" value="Unassembled WGS sequence"/>
</dbReference>
<evidence type="ECO:0000256" key="1">
    <source>
        <dbReference type="ARBA" id="ARBA00004141"/>
    </source>
</evidence>
<protein>
    <submittedName>
        <fullName evidence="7">YhhN-like protein</fullName>
    </submittedName>
</protein>
<comment type="subcellular location">
    <subcellularLocation>
        <location evidence="1">Membrane</location>
        <topology evidence="1">Multi-pass membrane protein</topology>
    </subcellularLocation>
</comment>
<dbReference type="GO" id="GO:0016020">
    <property type="term" value="C:membrane"/>
    <property type="evidence" value="ECO:0007669"/>
    <property type="project" value="UniProtKB-SubCell"/>
</dbReference>
<dbReference type="GO" id="GO:0016787">
    <property type="term" value="F:hydrolase activity"/>
    <property type="evidence" value="ECO:0007669"/>
    <property type="project" value="TreeGrafter"/>
</dbReference>
<accession>A0A318S853</accession>
<feature type="transmembrane region" description="Helical" evidence="6">
    <location>
        <begin position="153"/>
        <end position="172"/>
    </location>
</feature>
<comment type="caution">
    <text evidence="7">The sequence shown here is derived from an EMBL/GenBank/DDBJ whole genome shotgun (WGS) entry which is preliminary data.</text>
</comment>
<keyword evidence="3 6" id="KW-0812">Transmembrane</keyword>
<feature type="transmembrane region" description="Helical" evidence="6">
    <location>
        <begin position="77"/>
        <end position="98"/>
    </location>
</feature>
<sequence>MTRAALAPRLPSKRPTMRSVLRLHANGWTGAYILAAAAALWSAQAAGPGVFMLLKSLPVLVLLADVALARAPRLSRFTAACATVALAFALVAGAVIVVDFHLGTALWLGTHAAIIAAMGVTRAHPARQLLVALPSLLVALGMLHLVAPRLEPSLYWTVVIYSLVHPTVFACASVRALVTRRDPWSYVMLAGSGLFMLSDTLLALNRWVLPVPLSGLAHQSVLVQGTYLVGLWLLIAGLPPRKERM</sequence>
<name>A0A318S853_9DEIO</name>
<feature type="transmembrane region" description="Helical" evidence="6">
    <location>
        <begin position="21"/>
        <end position="43"/>
    </location>
</feature>
<organism evidence="7 8">
    <name type="scientific">Deinococcus yavapaiensis KR-236</name>
    <dbReference type="NCBI Taxonomy" id="694435"/>
    <lineage>
        <taxon>Bacteria</taxon>
        <taxon>Thermotogati</taxon>
        <taxon>Deinococcota</taxon>
        <taxon>Deinococci</taxon>
        <taxon>Deinococcales</taxon>
        <taxon>Deinococcaceae</taxon>
        <taxon>Deinococcus</taxon>
    </lineage>
</organism>
<reference evidence="7 8" key="1">
    <citation type="submission" date="2018-06" db="EMBL/GenBank/DDBJ databases">
        <title>Genomic Encyclopedia of Type Strains, Phase IV (KMG-IV): sequencing the most valuable type-strain genomes for metagenomic binning, comparative biology and taxonomic classification.</title>
        <authorList>
            <person name="Goeker M."/>
        </authorList>
    </citation>
    <scope>NUCLEOTIDE SEQUENCE [LARGE SCALE GENOMIC DNA]</scope>
    <source>
        <strain evidence="7 8">DSM 18048</strain>
    </source>
</reference>
<proteinExistence type="inferred from homology"/>